<dbReference type="EMBL" id="JAFEJA010000001">
    <property type="protein sequence ID" value="MBM9622429.1"/>
    <property type="molecule type" value="Genomic_DNA"/>
</dbReference>
<comment type="caution">
    <text evidence="2">The sequence shown here is derived from an EMBL/GenBank/DDBJ whole genome shotgun (WGS) entry which is preliminary data.</text>
</comment>
<evidence type="ECO:0000313" key="3">
    <source>
        <dbReference type="Proteomes" id="UP000664109"/>
    </source>
</evidence>
<gene>
    <name evidence="2" type="ORF">JE024_27570</name>
</gene>
<dbReference type="RefSeq" id="WP_205376165.1">
    <property type="nucleotide sequence ID" value="NZ_JAFEJA010000001.1"/>
</dbReference>
<name>A0ABS2UY52_9ACTN</name>
<proteinExistence type="predicted"/>
<reference evidence="2 3" key="1">
    <citation type="journal article" date="2016" name="Arch. Microbiol.">
        <title>Streptomyces zhihengii sp. nov., isolated from rhizospheric soil of Psammosilene tunicoides.</title>
        <authorList>
            <person name="Huang M.J."/>
            <person name="Fei J.J."/>
            <person name="Salam N."/>
            <person name="Kim C.J."/>
            <person name="Hozzein W.N."/>
            <person name="Xiao M."/>
            <person name="Huang H.Q."/>
            <person name="Li W.J."/>
        </authorList>
    </citation>
    <scope>NUCLEOTIDE SEQUENCE [LARGE SCALE GENOMIC DNA]</scope>
    <source>
        <strain evidence="2 3">YIM T102</strain>
    </source>
</reference>
<evidence type="ECO:0000256" key="1">
    <source>
        <dbReference type="SAM" id="MobiDB-lite"/>
    </source>
</evidence>
<organism evidence="2 3">
    <name type="scientific">Streptomyces zhihengii</name>
    <dbReference type="NCBI Taxonomy" id="1818004"/>
    <lineage>
        <taxon>Bacteria</taxon>
        <taxon>Bacillati</taxon>
        <taxon>Actinomycetota</taxon>
        <taxon>Actinomycetes</taxon>
        <taxon>Kitasatosporales</taxon>
        <taxon>Streptomycetaceae</taxon>
        <taxon>Streptomyces</taxon>
    </lineage>
</organism>
<keyword evidence="3" id="KW-1185">Reference proteome</keyword>
<evidence type="ECO:0008006" key="4">
    <source>
        <dbReference type="Google" id="ProtNLM"/>
    </source>
</evidence>
<evidence type="ECO:0000313" key="2">
    <source>
        <dbReference type="EMBL" id="MBM9622429.1"/>
    </source>
</evidence>
<accession>A0ABS2UY52</accession>
<protein>
    <recommendedName>
        <fullName evidence="4">Transferase</fullName>
    </recommendedName>
</protein>
<dbReference type="Proteomes" id="UP000664109">
    <property type="component" value="Unassembled WGS sequence"/>
</dbReference>
<sequence>MSTSTEAGTGAGTPAGPVRADCLADAGGGIAFRVRGTAAGDAGALVLRRRGGGPGEELRLPLTEASGGVLRAELPASAVTAEGRWTVTTDTGRVVEPGLRDLRAVVDRTPGPGPLTVRVPYPGAGGRLVIRCWLRTAHAEAGHLDVSPGGTLSVTGRLHGTTLGPDARAEARTPGPDGAERVHPVSVTGEGGTFAFTLPYAPLAEAGAGEERTWELWLRPAAGADELRIARILDDVWDKREIFRFPEHRTPAWHAVPCYTADNELGIRLTPRRP</sequence>
<feature type="region of interest" description="Disordered" evidence="1">
    <location>
        <begin position="162"/>
        <end position="181"/>
    </location>
</feature>